<dbReference type="AlphaFoldDB" id="A0A9P0J9T3"/>
<evidence type="ECO:0000313" key="2">
    <source>
        <dbReference type="EMBL" id="CAH1733178.1"/>
    </source>
</evidence>
<sequence length="190" mass="21895">MRRASIYIYICVYSPNLTTSFWGGRSGKRKNEKTTTADYVGELLLLLALRSSYMPASILYPSSFFSHSVVYTCAYTRTHKYIYIYILNNLASVLLFLSYYCIIYVCVLGTTGKAVGKNFTSILCFLGGGDEFFLVPSCISVRLSTESTGFIRPTIYNIYMFYYWLFFPAPLFTFPHVVFAFFTIQYIMYI</sequence>
<protein>
    <submittedName>
        <fullName evidence="2">Uncharacterized protein</fullName>
    </submittedName>
</protein>
<accession>A0A9P0J9T3</accession>
<gene>
    <name evidence="2" type="ORF">APHIGO_LOCUS9530</name>
</gene>
<evidence type="ECO:0000256" key="1">
    <source>
        <dbReference type="SAM" id="Phobius"/>
    </source>
</evidence>
<organism evidence="2 3">
    <name type="scientific">Aphis gossypii</name>
    <name type="common">Cotton aphid</name>
    <dbReference type="NCBI Taxonomy" id="80765"/>
    <lineage>
        <taxon>Eukaryota</taxon>
        <taxon>Metazoa</taxon>
        <taxon>Ecdysozoa</taxon>
        <taxon>Arthropoda</taxon>
        <taxon>Hexapoda</taxon>
        <taxon>Insecta</taxon>
        <taxon>Pterygota</taxon>
        <taxon>Neoptera</taxon>
        <taxon>Paraneoptera</taxon>
        <taxon>Hemiptera</taxon>
        <taxon>Sternorrhyncha</taxon>
        <taxon>Aphidomorpha</taxon>
        <taxon>Aphidoidea</taxon>
        <taxon>Aphididae</taxon>
        <taxon>Aphidini</taxon>
        <taxon>Aphis</taxon>
        <taxon>Aphis</taxon>
    </lineage>
</organism>
<evidence type="ECO:0000313" key="3">
    <source>
        <dbReference type="Proteomes" id="UP001154329"/>
    </source>
</evidence>
<reference evidence="2" key="2">
    <citation type="submission" date="2022-10" db="EMBL/GenBank/DDBJ databases">
        <authorList>
            <consortium name="ENA_rothamsted_submissions"/>
            <consortium name="culmorum"/>
            <person name="King R."/>
        </authorList>
    </citation>
    <scope>NUCLEOTIDE SEQUENCE</scope>
</reference>
<proteinExistence type="predicted"/>
<keyword evidence="1" id="KW-1133">Transmembrane helix</keyword>
<dbReference type="Proteomes" id="UP001154329">
    <property type="component" value="Chromosome 3"/>
</dbReference>
<keyword evidence="3" id="KW-1185">Reference proteome</keyword>
<reference evidence="2" key="1">
    <citation type="submission" date="2022-02" db="EMBL/GenBank/DDBJ databases">
        <authorList>
            <person name="King R."/>
        </authorList>
    </citation>
    <scope>NUCLEOTIDE SEQUENCE</scope>
</reference>
<keyword evidence="1" id="KW-0472">Membrane</keyword>
<dbReference type="EMBL" id="OU899036">
    <property type="protein sequence ID" value="CAH1733178.1"/>
    <property type="molecule type" value="Genomic_DNA"/>
</dbReference>
<keyword evidence="1" id="KW-0812">Transmembrane</keyword>
<name>A0A9P0J9T3_APHGO</name>
<feature type="transmembrane region" description="Helical" evidence="1">
    <location>
        <begin position="119"/>
        <end position="143"/>
    </location>
</feature>
<feature type="transmembrane region" description="Helical" evidence="1">
    <location>
        <begin position="82"/>
        <end position="107"/>
    </location>
</feature>
<feature type="transmembrane region" description="Helical" evidence="1">
    <location>
        <begin position="163"/>
        <end position="189"/>
    </location>
</feature>